<reference evidence="2" key="1">
    <citation type="submission" date="2008-10" db="EMBL/GenBank/DDBJ databases">
        <title>Complete sequence of Desulfovibrio vulgaris str. 'Miyazaki F'.</title>
        <authorList>
            <person name="Lucas S."/>
            <person name="Copeland A."/>
            <person name="Lapidus A."/>
            <person name="Glavina del Rio T."/>
            <person name="Dalin E."/>
            <person name="Tice H."/>
            <person name="Bruce D."/>
            <person name="Goodwin L."/>
            <person name="Pitluck S."/>
            <person name="Sims D."/>
            <person name="Brettin T."/>
            <person name="Detter J.C."/>
            <person name="Han C."/>
            <person name="Larimer F."/>
            <person name="Land M."/>
            <person name="Hauser L."/>
            <person name="Kyrpides N."/>
            <person name="Mikhailova N."/>
            <person name="Hazen T.C."/>
            <person name="Richardson P."/>
        </authorList>
    </citation>
    <scope>NUCLEOTIDE SEQUENCE</scope>
    <source>
        <strain evidence="2">Miyazaki F</strain>
    </source>
</reference>
<feature type="region of interest" description="Disordered" evidence="1">
    <location>
        <begin position="221"/>
        <end position="270"/>
    </location>
</feature>
<dbReference type="OrthoDB" id="5453046at2"/>
<organism evidence="2">
    <name type="scientific">Nitratidesulfovibrio vulgaris (strain DSM 19637 / Miyazaki F)</name>
    <name type="common">Desulfovibrio vulgaris</name>
    <dbReference type="NCBI Taxonomy" id="883"/>
    <lineage>
        <taxon>Bacteria</taxon>
        <taxon>Pseudomonadati</taxon>
        <taxon>Thermodesulfobacteriota</taxon>
        <taxon>Desulfovibrionia</taxon>
        <taxon>Desulfovibrionales</taxon>
        <taxon>Desulfovibrionaceae</taxon>
        <taxon>Nitratidesulfovibrio</taxon>
    </lineage>
</organism>
<dbReference type="EMBL" id="CP001197">
    <property type="protein sequence ID" value="ACL08067.1"/>
    <property type="molecule type" value="Genomic_DNA"/>
</dbReference>
<sequence length="270" mass="29119">MHSTRPHTAQRSAAPRGPVGPVGLVTLVPLLLLLALASGCALQPVEVVRPDMFRNYAVYLRDEMVRRNILDAEGNYMEAAIRDNRDYRPSSYGEELYRRLSTRFRSAEARNGLAGETFADSAMPDDNVRIGKVGFALGQGMDVISVSLTAITDWNGDGVNDWLVTCTVTPLFGTGPREYYLVVENVAPTGVLKPTLLAIRDCANNECTVLVGKARSKVLGFDPDRSTDKAPSNFVESQPGQQIVVPPHTPAPAGAPGAGGPRVQEQSLSK</sequence>
<name>B8DKA5_NITV9</name>
<evidence type="ECO:0000313" key="2">
    <source>
        <dbReference type="EMBL" id="ACL08067.1"/>
    </source>
</evidence>
<dbReference type="AlphaFoldDB" id="B8DKA5"/>
<evidence type="ECO:0000256" key="1">
    <source>
        <dbReference type="SAM" id="MobiDB-lite"/>
    </source>
</evidence>
<gene>
    <name evidence="2" type="ordered locus">DvMF_1113</name>
</gene>
<protein>
    <submittedName>
        <fullName evidence="2">Uncharacterized protein</fullName>
    </submittedName>
</protein>
<dbReference type="KEGG" id="dvm:DvMF_1113"/>
<accession>B8DKA5</accession>
<dbReference type="eggNOG" id="ENOG50318BJ">
    <property type="taxonomic scope" value="Bacteria"/>
</dbReference>
<proteinExistence type="predicted"/>
<dbReference type="HOGENOM" id="CLU_1169198_0_0_7"/>